<dbReference type="Pfam" id="PF03567">
    <property type="entry name" value="Sulfotransfer_2"/>
    <property type="match status" value="1"/>
</dbReference>
<comment type="caution">
    <text evidence="1">The sequence shown here is derived from an EMBL/GenBank/DDBJ whole genome shotgun (WGS) entry which is preliminary data.</text>
</comment>
<evidence type="ECO:0008006" key="3">
    <source>
        <dbReference type="Google" id="ProtNLM"/>
    </source>
</evidence>
<keyword evidence="2" id="KW-1185">Reference proteome</keyword>
<dbReference type="EMBL" id="JABMIG020000470">
    <property type="protein sequence ID" value="KAL3777001.1"/>
    <property type="molecule type" value="Genomic_DNA"/>
</dbReference>
<evidence type="ECO:0000313" key="2">
    <source>
        <dbReference type="Proteomes" id="UP001516023"/>
    </source>
</evidence>
<dbReference type="InterPro" id="IPR005331">
    <property type="entry name" value="Sulfotransferase"/>
</dbReference>
<organism evidence="1 2">
    <name type="scientific">Cyclotella cryptica</name>
    <dbReference type="NCBI Taxonomy" id="29204"/>
    <lineage>
        <taxon>Eukaryota</taxon>
        <taxon>Sar</taxon>
        <taxon>Stramenopiles</taxon>
        <taxon>Ochrophyta</taxon>
        <taxon>Bacillariophyta</taxon>
        <taxon>Coscinodiscophyceae</taxon>
        <taxon>Thalassiosirophycidae</taxon>
        <taxon>Stephanodiscales</taxon>
        <taxon>Stephanodiscaceae</taxon>
        <taxon>Cyclotella</taxon>
    </lineage>
</organism>
<sequence length="354" mass="39567">MPHRNSSSSTTALSLCLLTLLILCLNAFIGLNYDFIAMTSINSTATEGLVDMGEPITVLNGDERQRRKLFLINDPKTVEQKPAPVVMSDPKQLCKSVDCKTPGRCVLPYDCIYPDPPGAPRLNTHRGISLLLNWKDCSTVQQCLLAYLMVPKAGSTLVKSTMSATGEAEPVWLSPADGTALTNNNPLIFTLIRDPGERIVSAYSTIMSRKGAVFGRVNNEVPLRFLPSPADVNDIVAWTHQFKQSMHLMMLSIKNNGWYNSKTNPVWDEHIIPQVEFMRGLNVSFIGCVSKVNEVLVKFQLDNSSEKVYKNSYEHDLNMPTQKFASYDLLDEKTKLLLREVYAEDYKLFSSTCS</sequence>
<protein>
    <recommendedName>
        <fullName evidence="3">Sulfotransferase</fullName>
    </recommendedName>
</protein>
<accession>A0ABD3NM53</accession>
<proteinExistence type="predicted"/>
<reference evidence="1 2" key="1">
    <citation type="journal article" date="2020" name="G3 (Bethesda)">
        <title>Improved Reference Genome for Cyclotella cryptica CCMP332, a Model for Cell Wall Morphogenesis, Salinity Adaptation, and Lipid Production in Diatoms (Bacillariophyta).</title>
        <authorList>
            <person name="Roberts W.R."/>
            <person name="Downey K.M."/>
            <person name="Ruck E.C."/>
            <person name="Traller J.C."/>
            <person name="Alverson A.J."/>
        </authorList>
    </citation>
    <scope>NUCLEOTIDE SEQUENCE [LARGE SCALE GENOMIC DNA]</scope>
    <source>
        <strain evidence="1 2">CCMP332</strain>
    </source>
</reference>
<evidence type="ECO:0000313" key="1">
    <source>
        <dbReference type="EMBL" id="KAL3777001.1"/>
    </source>
</evidence>
<gene>
    <name evidence="1" type="ORF">HJC23_006776</name>
</gene>
<dbReference type="Proteomes" id="UP001516023">
    <property type="component" value="Unassembled WGS sequence"/>
</dbReference>
<dbReference type="AlphaFoldDB" id="A0ABD3NM53"/>
<name>A0ABD3NM53_9STRA</name>